<dbReference type="AlphaFoldDB" id="A0A8H7VB56"/>
<name>A0A8H7VB56_9FUNG</name>
<evidence type="ECO:0000313" key="2">
    <source>
        <dbReference type="EMBL" id="KAG2212287.1"/>
    </source>
</evidence>
<evidence type="ECO:0000256" key="1">
    <source>
        <dbReference type="SAM" id="MobiDB-lite"/>
    </source>
</evidence>
<dbReference type="OrthoDB" id="2270875at2759"/>
<comment type="caution">
    <text evidence="2">The sequence shown here is derived from an EMBL/GenBank/DDBJ whole genome shotgun (WGS) entry which is preliminary data.</text>
</comment>
<dbReference type="EMBL" id="JAEPRD010000006">
    <property type="protein sequence ID" value="KAG2212287.1"/>
    <property type="molecule type" value="Genomic_DNA"/>
</dbReference>
<feature type="region of interest" description="Disordered" evidence="1">
    <location>
        <begin position="59"/>
        <end position="84"/>
    </location>
</feature>
<sequence>MSLLFVRKNAIPNDNVEHGQQDQDEIVRLQSNNSHSTIQSQPPGGGGIDSERRTIYNSSTIGIPPSSFLAPTGHTSIRSSSLDYVPPPPAYQDMIYPPSYRSTNSTKDDNVSIVY</sequence>
<evidence type="ECO:0000313" key="3">
    <source>
        <dbReference type="Proteomes" id="UP000603453"/>
    </source>
</evidence>
<reference evidence="2" key="1">
    <citation type="submission" date="2020-12" db="EMBL/GenBank/DDBJ databases">
        <title>Metabolic potential, ecology and presence of endohyphal bacteria is reflected in genomic diversity of Mucoromycotina.</title>
        <authorList>
            <person name="Muszewska A."/>
            <person name="Okrasinska A."/>
            <person name="Steczkiewicz K."/>
            <person name="Drgas O."/>
            <person name="Orlowska M."/>
            <person name="Perlinska-Lenart U."/>
            <person name="Aleksandrzak-Piekarczyk T."/>
            <person name="Szatraj K."/>
            <person name="Zielenkiewicz U."/>
            <person name="Pilsyk S."/>
            <person name="Malc E."/>
            <person name="Mieczkowski P."/>
            <person name="Kruszewska J.S."/>
            <person name="Biernat P."/>
            <person name="Pawlowska J."/>
        </authorList>
    </citation>
    <scope>NUCLEOTIDE SEQUENCE</scope>
    <source>
        <strain evidence="2">WA0000017839</strain>
    </source>
</reference>
<dbReference type="Proteomes" id="UP000603453">
    <property type="component" value="Unassembled WGS sequence"/>
</dbReference>
<keyword evidence="3" id="KW-1185">Reference proteome</keyword>
<feature type="region of interest" description="Disordered" evidence="1">
    <location>
        <begin position="96"/>
        <end position="115"/>
    </location>
</feature>
<feature type="compositionally biased region" description="Polar residues" evidence="1">
    <location>
        <begin position="73"/>
        <end position="82"/>
    </location>
</feature>
<accession>A0A8H7VB56</accession>
<organism evidence="2 3">
    <name type="scientific">Mucor saturninus</name>
    <dbReference type="NCBI Taxonomy" id="64648"/>
    <lineage>
        <taxon>Eukaryota</taxon>
        <taxon>Fungi</taxon>
        <taxon>Fungi incertae sedis</taxon>
        <taxon>Mucoromycota</taxon>
        <taxon>Mucoromycotina</taxon>
        <taxon>Mucoromycetes</taxon>
        <taxon>Mucorales</taxon>
        <taxon>Mucorineae</taxon>
        <taxon>Mucoraceae</taxon>
        <taxon>Mucor</taxon>
    </lineage>
</organism>
<gene>
    <name evidence="2" type="ORF">INT47_001646</name>
</gene>
<feature type="compositionally biased region" description="Basic and acidic residues" evidence="1">
    <location>
        <begin position="106"/>
        <end position="115"/>
    </location>
</feature>
<protein>
    <submittedName>
        <fullName evidence="2">Uncharacterized protein</fullName>
    </submittedName>
</protein>
<proteinExistence type="predicted"/>